<gene>
    <name evidence="4" type="ORF">M2350_001857</name>
</gene>
<comment type="caution">
    <text evidence="4">The sequence shown here is derived from an EMBL/GenBank/DDBJ whole genome shotgun (WGS) entry which is preliminary data.</text>
</comment>
<name>A0ABT2ENB2_9BACT</name>
<feature type="transmembrane region" description="Helical" evidence="2">
    <location>
        <begin position="7"/>
        <end position="25"/>
    </location>
</feature>
<dbReference type="PANTHER" id="PTHR42730">
    <property type="entry name" value="2-OXOGLUTARATE SYNTHASE SUBUNIT KORC"/>
    <property type="match status" value="1"/>
</dbReference>
<dbReference type="GO" id="GO:0047553">
    <property type="term" value="F:2-oxoglutarate synthase activity"/>
    <property type="evidence" value="ECO:0007669"/>
    <property type="project" value="UniProtKB-EC"/>
</dbReference>
<reference evidence="4 5" key="1">
    <citation type="submission" date="2022-08" db="EMBL/GenBank/DDBJ databases">
        <title>Bacterial and archaeal communities from various locations to study Microbial Dark Matter (Phase II).</title>
        <authorList>
            <person name="Stepanauskas R."/>
        </authorList>
    </citation>
    <scope>NUCLEOTIDE SEQUENCE [LARGE SCALE GENOMIC DNA]</scope>
    <source>
        <strain evidence="4 5">PD1</strain>
    </source>
</reference>
<dbReference type="Pfam" id="PF01558">
    <property type="entry name" value="POR"/>
    <property type="match status" value="1"/>
</dbReference>
<dbReference type="InterPro" id="IPR002869">
    <property type="entry name" value="Pyrv_flavodox_OxRed_cen"/>
</dbReference>
<evidence type="ECO:0000256" key="2">
    <source>
        <dbReference type="SAM" id="Phobius"/>
    </source>
</evidence>
<evidence type="ECO:0000259" key="3">
    <source>
        <dbReference type="Pfam" id="PF01558"/>
    </source>
</evidence>
<dbReference type="InterPro" id="IPR011894">
    <property type="entry name" value="PorC_KorC"/>
</dbReference>
<dbReference type="RefSeq" id="WP_018195200.1">
    <property type="nucleotide sequence ID" value="NZ_CP130454.1"/>
</dbReference>
<dbReference type="InterPro" id="IPR052554">
    <property type="entry name" value="2-oxoglutarate_synth_KorC"/>
</dbReference>
<keyword evidence="2" id="KW-0812">Transmembrane</keyword>
<dbReference type="PANTHER" id="PTHR42730:SF1">
    <property type="entry name" value="2-OXOGLUTARATE SYNTHASE SUBUNIT KORC"/>
    <property type="match status" value="1"/>
</dbReference>
<evidence type="ECO:0000256" key="1">
    <source>
        <dbReference type="ARBA" id="ARBA00023002"/>
    </source>
</evidence>
<organism evidence="4 5">
    <name type="scientific">Candidatus Fervidibacter sacchari</name>
    <dbReference type="NCBI Taxonomy" id="1448929"/>
    <lineage>
        <taxon>Bacteria</taxon>
        <taxon>Candidatus Fervidibacterota</taxon>
        <taxon>Candidatus Fervidibacter</taxon>
    </lineage>
</organism>
<keyword evidence="2" id="KW-0472">Membrane</keyword>
<feature type="domain" description="Pyruvate/ketoisovalerate oxidoreductase catalytic" evidence="3">
    <location>
        <begin position="13"/>
        <end position="175"/>
    </location>
</feature>
<keyword evidence="2" id="KW-1133">Transmembrane helix</keyword>
<keyword evidence="5" id="KW-1185">Reference proteome</keyword>
<evidence type="ECO:0000313" key="4">
    <source>
        <dbReference type="EMBL" id="MCS3919444.1"/>
    </source>
</evidence>
<dbReference type="EC" id="1.2.7.3" evidence="4"/>
<proteinExistence type="predicted"/>
<dbReference type="InterPro" id="IPR019752">
    <property type="entry name" value="Pyrv/ketoisovalerate_OxRed_cat"/>
</dbReference>
<dbReference type="SUPFAM" id="SSF53323">
    <property type="entry name" value="Pyruvate-ferredoxin oxidoreductase, PFOR, domain III"/>
    <property type="match status" value="1"/>
</dbReference>
<dbReference type="NCBIfam" id="NF006323">
    <property type="entry name" value="PRK08537.1"/>
    <property type="match status" value="1"/>
</dbReference>
<protein>
    <submittedName>
        <fullName evidence="4">2-oxoglutarate ferredoxin oxidoreductase subunit gamma</fullName>
        <ecNumber evidence="4">1.2.7.3</ecNumber>
    </submittedName>
</protein>
<accession>A0ABT2ENB2</accession>
<dbReference type="NCBIfam" id="TIGR02175">
    <property type="entry name" value="PorC_KorC"/>
    <property type="match status" value="1"/>
</dbReference>
<evidence type="ECO:0000313" key="5">
    <source>
        <dbReference type="Proteomes" id="UP001204798"/>
    </source>
</evidence>
<keyword evidence="1 4" id="KW-0560">Oxidoreductase</keyword>
<dbReference type="EMBL" id="JANUCP010000003">
    <property type="protein sequence ID" value="MCS3919444.1"/>
    <property type="molecule type" value="Genomic_DNA"/>
</dbReference>
<dbReference type="Proteomes" id="UP001204798">
    <property type="component" value="Unassembled WGS sequence"/>
</dbReference>
<sequence length="188" mass="20326">MANRREVLIAGFGGQGIVLAGYVLGKAAAVYEGKEASLVQSYGPESRGGACKAEVVISDEQIDYPRASDPEVMVVMSQEAYHTYAAKRSPHCLLIIDEDLVDPSEEREGMKLLKIPATRLAEQLGRKIVANMVMLGFLTGVTGIVSPEAMRESIRTSVPRGTEELNLRAFETGYEYAQKLVGAEVSSS</sequence>
<dbReference type="Gene3D" id="3.40.920.10">
    <property type="entry name" value="Pyruvate-ferredoxin oxidoreductase, PFOR, domain III"/>
    <property type="match status" value="1"/>
</dbReference>